<dbReference type="Pfam" id="PF13344">
    <property type="entry name" value="Hydrolase_6"/>
    <property type="match status" value="1"/>
</dbReference>
<dbReference type="Pfam" id="PF13242">
    <property type="entry name" value="Hydrolase_like"/>
    <property type="match status" value="1"/>
</dbReference>
<dbReference type="PANTHER" id="PTHR19288:SF95">
    <property type="entry name" value="D-GLYCEROL 3-PHOSPHATE PHOSPHATASE"/>
    <property type="match status" value="1"/>
</dbReference>
<sequence>MTAAHLRESTQPLSQAFDVALMDLDGVCLLGRDPIQHAADAVAAARSAGQRMVFVTNNASREPEVIVDELVAVDIPARAEDITTAAQATATMLADELPAGSVVLAIGGSGLRTALADKGFRVTTSAHDGPAAVVQGLSPDVGWHELSEAAYAIAAGARFVATNLDPTLPRERGMAIGNGSLVAAVTNATGVVPDSAGKPGAVIFHQAAERAGAEKPLVVGDRLDTDLAGARAAGYPGLQVLTGVNDARDVVLAAAGERPSFLAIDLRGLNEAHPAPVSDGGWWACGSAGARYTGGAQPLELRIGDRSVALEADGPDAVPVTVSLDAWRCLAAAAWDAVDDGASLTRGQLPLLEVVAPR</sequence>
<protein>
    <submittedName>
        <fullName evidence="1">HAD hydrolase-like protein</fullName>
    </submittedName>
</protein>
<accession>A0ABP8L5P2</accession>
<organism evidence="1 2">
    <name type="scientific">Georgenia halophila</name>
    <dbReference type="NCBI Taxonomy" id="620889"/>
    <lineage>
        <taxon>Bacteria</taxon>
        <taxon>Bacillati</taxon>
        <taxon>Actinomycetota</taxon>
        <taxon>Actinomycetes</taxon>
        <taxon>Micrococcales</taxon>
        <taxon>Bogoriellaceae</taxon>
        <taxon>Georgenia</taxon>
    </lineage>
</organism>
<gene>
    <name evidence="1" type="ORF">GCM10023169_17870</name>
</gene>
<dbReference type="InterPro" id="IPR023214">
    <property type="entry name" value="HAD_sf"/>
</dbReference>
<keyword evidence="2" id="KW-1185">Reference proteome</keyword>
<dbReference type="RefSeq" id="WP_345215904.1">
    <property type="nucleotide sequence ID" value="NZ_BAABGN010000007.1"/>
</dbReference>
<reference evidence="2" key="1">
    <citation type="journal article" date="2019" name="Int. J. Syst. Evol. Microbiol.">
        <title>The Global Catalogue of Microorganisms (GCM) 10K type strain sequencing project: providing services to taxonomists for standard genome sequencing and annotation.</title>
        <authorList>
            <consortium name="The Broad Institute Genomics Platform"/>
            <consortium name="The Broad Institute Genome Sequencing Center for Infectious Disease"/>
            <person name="Wu L."/>
            <person name="Ma J."/>
        </authorList>
    </citation>
    <scope>NUCLEOTIDE SEQUENCE [LARGE SCALE GENOMIC DNA]</scope>
    <source>
        <strain evidence="2">JCM 17810</strain>
    </source>
</reference>
<dbReference type="InterPro" id="IPR006357">
    <property type="entry name" value="HAD-SF_hydro_IIA"/>
</dbReference>
<dbReference type="EMBL" id="BAABGN010000007">
    <property type="protein sequence ID" value="GAA4422887.1"/>
    <property type="molecule type" value="Genomic_DNA"/>
</dbReference>
<dbReference type="SUPFAM" id="SSF56784">
    <property type="entry name" value="HAD-like"/>
    <property type="match status" value="1"/>
</dbReference>
<evidence type="ECO:0000313" key="1">
    <source>
        <dbReference type="EMBL" id="GAA4422887.1"/>
    </source>
</evidence>
<comment type="caution">
    <text evidence="1">The sequence shown here is derived from an EMBL/GenBank/DDBJ whole genome shotgun (WGS) entry which is preliminary data.</text>
</comment>
<proteinExistence type="predicted"/>
<name>A0ABP8L5P2_9MICO</name>
<dbReference type="InterPro" id="IPR036412">
    <property type="entry name" value="HAD-like_sf"/>
</dbReference>
<dbReference type="PANTHER" id="PTHR19288">
    <property type="entry name" value="4-NITROPHENYLPHOSPHATASE-RELATED"/>
    <property type="match status" value="1"/>
</dbReference>
<dbReference type="Gene3D" id="3.40.50.1000">
    <property type="entry name" value="HAD superfamily/HAD-like"/>
    <property type="match status" value="2"/>
</dbReference>
<evidence type="ECO:0000313" key="2">
    <source>
        <dbReference type="Proteomes" id="UP001500622"/>
    </source>
</evidence>
<dbReference type="Proteomes" id="UP001500622">
    <property type="component" value="Unassembled WGS sequence"/>
</dbReference>
<dbReference type="NCBIfam" id="TIGR01460">
    <property type="entry name" value="HAD-SF-IIA"/>
    <property type="match status" value="1"/>
</dbReference>